<evidence type="ECO:0000313" key="2">
    <source>
        <dbReference type="Proteomes" id="UP001148662"/>
    </source>
</evidence>
<evidence type="ECO:0000313" key="1">
    <source>
        <dbReference type="EMBL" id="KAJ3551116.1"/>
    </source>
</evidence>
<organism evidence="1 2">
    <name type="scientific">Phlebia brevispora</name>
    <dbReference type="NCBI Taxonomy" id="194682"/>
    <lineage>
        <taxon>Eukaryota</taxon>
        <taxon>Fungi</taxon>
        <taxon>Dikarya</taxon>
        <taxon>Basidiomycota</taxon>
        <taxon>Agaricomycotina</taxon>
        <taxon>Agaricomycetes</taxon>
        <taxon>Polyporales</taxon>
        <taxon>Meruliaceae</taxon>
        <taxon>Phlebia</taxon>
    </lineage>
</organism>
<comment type="caution">
    <text evidence="1">The sequence shown here is derived from an EMBL/GenBank/DDBJ whole genome shotgun (WGS) entry which is preliminary data.</text>
</comment>
<reference evidence="1" key="1">
    <citation type="submission" date="2022-07" db="EMBL/GenBank/DDBJ databases">
        <title>Genome Sequence of Phlebia brevispora.</title>
        <authorList>
            <person name="Buettner E."/>
        </authorList>
    </citation>
    <scope>NUCLEOTIDE SEQUENCE</scope>
    <source>
        <strain evidence="1">MPL23</strain>
    </source>
</reference>
<sequence>MRSKENRAEYPTQSVPVRPRLHSPTTIMFRTAYLAHIRPVASTRTFVSTVLLTRNWENETVNALKKEARSRGLSQSGNKATLITRLQDHERRQQYEAPVPPAPVQHNQVRHASTTELPGVPSTSQPSPLLSNHPKEILDVKIPNASYPIPELPVQIPFVPDLWDSSRVKAEAAQPKQQDPFNPKVIAVGGAVTHLGGGPSHALYPEEVSIESRPFVYNKNQSFWRDLADDFPVPTSFKLTPNEVPKELLEGVAETTEMSGRKSDVHYSRTLDQDEKRGVWALLGLLAGSWALAGFLTTPSAFATVTEPIVAEEATEKH</sequence>
<dbReference type="Proteomes" id="UP001148662">
    <property type="component" value="Unassembled WGS sequence"/>
</dbReference>
<proteinExistence type="predicted"/>
<gene>
    <name evidence="1" type="ORF">NM688_g4922</name>
</gene>
<dbReference type="EMBL" id="JANHOG010000862">
    <property type="protein sequence ID" value="KAJ3551116.1"/>
    <property type="molecule type" value="Genomic_DNA"/>
</dbReference>
<keyword evidence="2" id="KW-1185">Reference proteome</keyword>
<protein>
    <submittedName>
        <fullName evidence="1">Uncharacterized protein</fullName>
    </submittedName>
</protein>
<name>A0ACC1T1A5_9APHY</name>
<accession>A0ACC1T1A5</accession>